<dbReference type="AlphaFoldDB" id="A0AAU8HHU4"/>
<keyword evidence="3" id="KW-0238">DNA-binding</keyword>
<comment type="similarity">
    <text evidence="1">Belongs to the LysR transcriptional regulatory family.</text>
</comment>
<reference evidence="7" key="2">
    <citation type="submission" date="2024-06" db="EMBL/GenBank/DDBJ databases">
        <title>Micromonospora mangrovi CCTCC AA 2012012 genome sequences.</title>
        <authorList>
            <person name="Gao J."/>
        </authorList>
    </citation>
    <scope>NUCLEOTIDE SEQUENCE</scope>
    <source>
        <strain evidence="7">CCTCC AA 2012012</strain>
    </source>
</reference>
<evidence type="ECO:0000313" key="6">
    <source>
        <dbReference type="EMBL" id="XBP95483.1"/>
    </source>
</evidence>
<dbReference type="Gene3D" id="1.10.10.10">
    <property type="entry name" value="Winged helix-like DNA-binding domain superfamily/Winged helix DNA-binding domain"/>
    <property type="match status" value="1"/>
</dbReference>
<name>A0AAU8HHU4_9ACTN</name>
<dbReference type="SUPFAM" id="SSF53850">
    <property type="entry name" value="Periplasmic binding protein-like II"/>
    <property type="match status" value="1"/>
</dbReference>
<keyword evidence="4" id="KW-0804">Transcription</keyword>
<evidence type="ECO:0000256" key="3">
    <source>
        <dbReference type="ARBA" id="ARBA00023125"/>
    </source>
</evidence>
<proteinExistence type="inferred from homology"/>
<dbReference type="InterPro" id="IPR000847">
    <property type="entry name" value="LysR_HTH_N"/>
</dbReference>
<dbReference type="PROSITE" id="PS50931">
    <property type="entry name" value="HTH_LYSR"/>
    <property type="match status" value="1"/>
</dbReference>
<evidence type="ECO:0000313" key="7">
    <source>
        <dbReference type="EMBL" id="XCH76186.1"/>
    </source>
</evidence>
<dbReference type="InterPro" id="IPR036388">
    <property type="entry name" value="WH-like_DNA-bd_sf"/>
</dbReference>
<evidence type="ECO:0000256" key="2">
    <source>
        <dbReference type="ARBA" id="ARBA00023015"/>
    </source>
</evidence>
<reference evidence="6" key="1">
    <citation type="submission" date="2024-01" db="EMBL/GenBank/DDBJ databases">
        <title>The genome sequence of Micromonospora mangrovi CCTCC AA 2012012.</title>
        <authorList>
            <person name="Gao J."/>
        </authorList>
    </citation>
    <scope>NUCLEOTIDE SEQUENCE</scope>
    <source>
        <strain evidence="6">CCTCC AA 2012012</strain>
    </source>
</reference>
<dbReference type="Gene3D" id="3.40.190.10">
    <property type="entry name" value="Periplasmic binding protein-like II"/>
    <property type="match status" value="2"/>
</dbReference>
<evidence type="ECO:0000256" key="4">
    <source>
        <dbReference type="ARBA" id="ARBA00023163"/>
    </source>
</evidence>
<dbReference type="SUPFAM" id="SSF46785">
    <property type="entry name" value="Winged helix' DNA-binding domain"/>
    <property type="match status" value="1"/>
</dbReference>
<dbReference type="PANTHER" id="PTHR30346">
    <property type="entry name" value="TRANSCRIPTIONAL DUAL REGULATOR HCAR-RELATED"/>
    <property type="match status" value="1"/>
</dbReference>
<dbReference type="PANTHER" id="PTHR30346:SF0">
    <property type="entry name" value="HCA OPERON TRANSCRIPTIONAL ACTIVATOR HCAR"/>
    <property type="match status" value="1"/>
</dbReference>
<dbReference type="FunFam" id="1.10.10.10:FF:000001">
    <property type="entry name" value="LysR family transcriptional regulator"/>
    <property type="match status" value="1"/>
</dbReference>
<evidence type="ECO:0000259" key="5">
    <source>
        <dbReference type="PROSITE" id="PS50931"/>
    </source>
</evidence>
<sequence length="293" mass="30944">MDLDRVTAFVVAAERMNFTVAAEELGLAQPSLSARIRALEADLGVELFSRRRRQVALTPAGHEFLRHARALLALAQEAVRATRRAAHPGDLDRLVITTLAAGVDELKAGAVLALGRELPTLRVSLTGASFLDHVSAVRDGRAQAGYLWPPYTPAAVAGLHLEPVRCWPRVVALPAGHPLAARPDLAVADLAEEPQVPLPDGVDPLFLRTWRLVPEPRIGAGEPIADVAALLQAVAAGVGCCPVPALLTSTAAVPGVVFVPLRDAPTATLALAWRSDLPDAVDTALRRVARATP</sequence>
<dbReference type="EMBL" id="CP159342">
    <property type="protein sequence ID" value="XCH76186.1"/>
    <property type="molecule type" value="Genomic_DNA"/>
</dbReference>
<dbReference type="Pfam" id="PF03466">
    <property type="entry name" value="LysR_substrate"/>
    <property type="match status" value="1"/>
</dbReference>
<dbReference type="GO" id="GO:0003700">
    <property type="term" value="F:DNA-binding transcription factor activity"/>
    <property type="evidence" value="ECO:0007669"/>
    <property type="project" value="InterPro"/>
</dbReference>
<dbReference type="GO" id="GO:0032993">
    <property type="term" value="C:protein-DNA complex"/>
    <property type="evidence" value="ECO:0007669"/>
    <property type="project" value="TreeGrafter"/>
</dbReference>
<dbReference type="InterPro" id="IPR036390">
    <property type="entry name" value="WH_DNA-bd_sf"/>
</dbReference>
<organism evidence="7">
    <name type="scientific">Micromonospora sp. CCTCC AA 2012012</name>
    <dbReference type="NCBI Taxonomy" id="3111921"/>
    <lineage>
        <taxon>Bacteria</taxon>
        <taxon>Bacillati</taxon>
        <taxon>Actinomycetota</taxon>
        <taxon>Actinomycetes</taxon>
        <taxon>Micromonosporales</taxon>
        <taxon>Micromonosporaceae</taxon>
        <taxon>Micromonospora</taxon>
    </lineage>
</organism>
<accession>A0AAU8HHU4</accession>
<dbReference type="GO" id="GO:0003677">
    <property type="term" value="F:DNA binding"/>
    <property type="evidence" value="ECO:0007669"/>
    <property type="project" value="UniProtKB-KW"/>
</dbReference>
<evidence type="ECO:0000256" key="1">
    <source>
        <dbReference type="ARBA" id="ARBA00009437"/>
    </source>
</evidence>
<dbReference type="InterPro" id="IPR005119">
    <property type="entry name" value="LysR_subst-bd"/>
</dbReference>
<dbReference type="Pfam" id="PF00126">
    <property type="entry name" value="HTH_1"/>
    <property type="match status" value="1"/>
</dbReference>
<feature type="domain" description="HTH lysR-type" evidence="5">
    <location>
        <begin position="1"/>
        <end position="58"/>
    </location>
</feature>
<keyword evidence="2" id="KW-0805">Transcription regulation</keyword>
<gene>
    <name evidence="7" type="ORF">ABUL08_08895</name>
    <name evidence="6" type="ORF">VK199_08850</name>
</gene>
<dbReference type="RefSeq" id="WP_350936333.1">
    <property type="nucleotide sequence ID" value="NZ_CP157762.1"/>
</dbReference>
<dbReference type="PRINTS" id="PR00039">
    <property type="entry name" value="HTHLYSR"/>
</dbReference>
<dbReference type="EMBL" id="CP157762">
    <property type="protein sequence ID" value="XBP95483.1"/>
    <property type="molecule type" value="Genomic_DNA"/>
</dbReference>
<protein>
    <submittedName>
        <fullName evidence="7">LysR family transcriptional regulator</fullName>
    </submittedName>
</protein>